<dbReference type="Proteomes" id="UP000295192">
    <property type="component" value="Unassembled WGS sequence"/>
</dbReference>
<dbReference type="AlphaFoldDB" id="A0A484BC51"/>
<gene>
    <name evidence="1" type="ORF">AWZ03_007201</name>
</gene>
<evidence type="ECO:0000313" key="1">
    <source>
        <dbReference type="EMBL" id="TDG46427.1"/>
    </source>
</evidence>
<evidence type="ECO:0000313" key="2">
    <source>
        <dbReference type="Proteomes" id="UP000295192"/>
    </source>
</evidence>
<accession>A0A484BC51</accession>
<dbReference type="EMBL" id="LSRL02000059">
    <property type="protein sequence ID" value="TDG46427.1"/>
    <property type="molecule type" value="Genomic_DNA"/>
</dbReference>
<comment type="caution">
    <text evidence="1">The sequence shown here is derived from an EMBL/GenBank/DDBJ whole genome shotgun (WGS) entry which is preliminary data.</text>
</comment>
<name>A0A484BC51_DRONA</name>
<sequence length="68" mass="6710">MPSIPKVGGREHVNNVNNANLDYGNVSASAFGFDLGSGSGSGSGTVSGSGSGFVSDGLAAKLWFMASN</sequence>
<reference evidence="1 2" key="1">
    <citation type="journal article" date="2019" name="J. Hered.">
        <title>An Improved Genome Assembly for Drosophila navojoa, the Basal Species in the mojavensis Cluster.</title>
        <authorList>
            <person name="Vanderlinde T."/>
            <person name="Dupim E.G."/>
            <person name="Nazario-Yepiz N.O."/>
            <person name="Carvalho A.B."/>
        </authorList>
    </citation>
    <scope>NUCLEOTIDE SEQUENCE [LARGE SCALE GENOMIC DNA]</scope>
    <source>
        <strain evidence="1">Navoj_Jal97</strain>
        <tissue evidence="1">Whole organism</tissue>
    </source>
</reference>
<protein>
    <submittedName>
        <fullName evidence="1">Uncharacterized protein</fullName>
    </submittedName>
</protein>
<keyword evidence="2" id="KW-1185">Reference proteome</keyword>
<proteinExistence type="predicted"/>
<organism evidence="1 2">
    <name type="scientific">Drosophila navojoa</name>
    <name type="common">Fruit fly</name>
    <dbReference type="NCBI Taxonomy" id="7232"/>
    <lineage>
        <taxon>Eukaryota</taxon>
        <taxon>Metazoa</taxon>
        <taxon>Ecdysozoa</taxon>
        <taxon>Arthropoda</taxon>
        <taxon>Hexapoda</taxon>
        <taxon>Insecta</taxon>
        <taxon>Pterygota</taxon>
        <taxon>Neoptera</taxon>
        <taxon>Endopterygota</taxon>
        <taxon>Diptera</taxon>
        <taxon>Brachycera</taxon>
        <taxon>Muscomorpha</taxon>
        <taxon>Ephydroidea</taxon>
        <taxon>Drosophilidae</taxon>
        <taxon>Drosophila</taxon>
    </lineage>
</organism>